<dbReference type="SUPFAM" id="SSF48498">
    <property type="entry name" value="Tetracyclin repressor-like, C-terminal domain"/>
    <property type="match status" value="1"/>
</dbReference>
<keyword evidence="6" id="KW-1185">Reference proteome</keyword>
<keyword evidence="1 2" id="KW-0238">DNA-binding</keyword>
<evidence type="ECO:0000313" key="5">
    <source>
        <dbReference type="EMBL" id="GAA4767690.1"/>
    </source>
</evidence>
<sequence length="219" mass="23071">MHTGVHVITLGDMTETPPRNRRRDAQQNREAILEAAARVLRGDPEASIDAIASAAGLSRRALYGHFPSREAILAELVARGTARIAAALSDVHDDDPARHVALIGTALWGEIAHVRLVAQMIVRGPLEGAVAAGLEPIRAALRDAVTRGGATGVFRSDVEPRIVVRLVEETAIAVLDEAVAEGLDDASARRLVVVAALGVAGLSWRDADEVAEAVDGDAR</sequence>
<dbReference type="EMBL" id="BAABKO010000001">
    <property type="protein sequence ID" value="GAA4767690.1"/>
    <property type="molecule type" value="Genomic_DNA"/>
</dbReference>
<evidence type="ECO:0000256" key="2">
    <source>
        <dbReference type="PROSITE-ProRule" id="PRU00335"/>
    </source>
</evidence>
<feature type="DNA-binding region" description="H-T-H motif" evidence="2">
    <location>
        <begin position="47"/>
        <end position="66"/>
    </location>
</feature>
<comment type="caution">
    <text evidence="5">The sequence shown here is derived from an EMBL/GenBank/DDBJ whole genome shotgun (WGS) entry which is preliminary data.</text>
</comment>
<evidence type="ECO:0000313" key="6">
    <source>
        <dbReference type="Proteomes" id="UP001501645"/>
    </source>
</evidence>
<organism evidence="5 6">
    <name type="scientific">Microbacterium gilvum</name>
    <dbReference type="NCBI Taxonomy" id="1336204"/>
    <lineage>
        <taxon>Bacteria</taxon>
        <taxon>Bacillati</taxon>
        <taxon>Actinomycetota</taxon>
        <taxon>Actinomycetes</taxon>
        <taxon>Micrococcales</taxon>
        <taxon>Microbacteriaceae</taxon>
        <taxon>Microbacterium</taxon>
    </lineage>
</organism>
<gene>
    <name evidence="5" type="ORF">GCM10023351_08910</name>
</gene>
<accession>A0ABP8ZXC1</accession>
<reference evidence="6" key="1">
    <citation type="journal article" date="2019" name="Int. J. Syst. Evol. Microbiol.">
        <title>The Global Catalogue of Microorganisms (GCM) 10K type strain sequencing project: providing services to taxonomists for standard genome sequencing and annotation.</title>
        <authorList>
            <consortium name="The Broad Institute Genomics Platform"/>
            <consortium name="The Broad Institute Genome Sequencing Center for Infectious Disease"/>
            <person name="Wu L."/>
            <person name="Ma J."/>
        </authorList>
    </citation>
    <scope>NUCLEOTIDE SEQUENCE [LARGE SCALE GENOMIC DNA]</scope>
    <source>
        <strain evidence="6">JCM 18537</strain>
    </source>
</reference>
<dbReference type="InterPro" id="IPR009057">
    <property type="entry name" value="Homeodomain-like_sf"/>
</dbReference>
<feature type="region of interest" description="Disordered" evidence="3">
    <location>
        <begin position="1"/>
        <end position="26"/>
    </location>
</feature>
<dbReference type="InterPro" id="IPR050109">
    <property type="entry name" value="HTH-type_TetR-like_transc_reg"/>
</dbReference>
<evidence type="ECO:0000256" key="1">
    <source>
        <dbReference type="ARBA" id="ARBA00023125"/>
    </source>
</evidence>
<dbReference type="PANTHER" id="PTHR30055:SF209">
    <property type="entry name" value="POSSIBLE TRANSCRIPTIONAL REGULATORY PROTEIN (PROBABLY TETR-FAMILY)"/>
    <property type="match status" value="1"/>
</dbReference>
<dbReference type="InterPro" id="IPR001647">
    <property type="entry name" value="HTH_TetR"/>
</dbReference>
<evidence type="ECO:0000259" key="4">
    <source>
        <dbReference type="PROSITE" id="PS50977"/>
    </source>
</evidence>
<dbReference type="PROSITE" id="PS50977">
    <property type="entry name" value="HTH_TETR_2"/>
    <property type="match status" value="1"/>
</dbReference>
<dbReference type="Pfam" id="PF00440">
    <property type="entry name" value="TetR_N"/>
    <property type="match status" value="1"/>
</dbReference>
<evidence type="ECO:0000256" key="3">
    <source>
        <dbReference type="SAM" id="MobiDB-lite"/>
    </source>
</evidence>
<name>A0ABP8ZXC1_9MICO</name>
<feature type="domain" description="HTH tetR-type" evidence="4">
    <location>
        <begin position="26"/>
        <end position="84"/>
    </location>
</feature>
<dbReference type="Proteomes" id="UP001501645">
    <property type="component" value="Unassembled WGS sequence"/>
</dbReference>
<protein>
    <recommendedName>
        <fullName evidence="4">HTH tetR-type domain-containing protein</fullName>
    </recommendedName>
</protein>
<proteinExistence type="predicted"/>
<dbReference type="SUPFAM" id="SSF46689">
    <property type="entry name" value="Homeodomain-like"/>
    <property type="match status" value="1"/>
</dbReference>
<dbReference type="PANTHER" id="PTHR30055">
    <property type="entry name" value="HTH-TYPE TRANSCRIPTIONAL REGULATOR RUTR"/>
    <property type="match status" value="1"/>
</dbReference>
<dbReference type="Gene3D" id="1.10.357.10">
    <property type="entry name" value="Tetracycline Repressor, domain 2"/>
    <property type="match status" value="1"/>
</dbReference>
<dbReference type="InterPro" id="IPR036271">
    <property type="entry name" value="Tet_transcr_reg_TetR-rel_C_sf"/>
</dbReference>